<evidence type="ECO:0000313" key="6">
    <source>
        <dbReference type="Proteomes" id="UP001499951"/>
    </source>
</evidence>
<dbReference type="SUPFAM" id="SSF53474">
    <property type="entry name" value="alpha/beta-Hydrolases"/>
    <property type="match status" value="1"/>
</dbReference>
<dbReference type="PROSITE" id="PS00941">
    <property type="entry name" value="CARBOXYLESTERASE_B_2"/>
    <property type="match status" value="1"/>
</dbReference>
<dbReference type="InterPro" id="IPR029058">
    <property type="entry name" value="AB_hydrolase_fold"/>
</dbReference>
<dbReference type="InterPro" id="IPR002018">
    <property type="entry name" value="CarbesteraseB"/>
</dbReference>
<dbReference type="EMBL" id="BAAADD010000006">
    <property type="protein sequence ID" value="GAA0573877.1"/>
    <property type="molecule type" value="Genomic_DNA"/>
</dbReference>
<comment type="similarity">
    <text evidence="1 3">Belongs to the type-B carboxylesterase/lipase family.</text>
</comment>
<accession>A0ABN1EUC2</accession>
<name>A0ABN1EUC2_9PROT</name>
<dbReference type="InterPro" id="IPR019826">
    <property type="entry name" value="Carboxylesterase_B_AS"/>
</dbReference>
<evidence type="ECO:0000256" key="1">
    <source>
        <dbReference type="ARBA" id="ARBA00005964"/>
    </source>
</evidence>
<organism evidence="5 6">
    <name type="scientific">Rhizomicrobium electricum</name>
    <dbReference type="NCBI Taxonomy" id="480070"/>
    <lineage>
        <taxon>Bacteria</taxon>
        <taxon>Pseudomonadati</taxon>
        <taxon>Pseudomonadota</taxon>
        <taxon>Alphaproteobacteria</taxon>
        <taxon>Micropepsales</taxon>
        <taxon>Micropepsaceae</taxon>
        <taxon>Rhizomicrobium</taxon>
    </lineage>
</organism>
<protein>
    <recommendedName>
        <fullName evidence="3">Carboxylic ester hydrolase</fullName>
        <ecNumber evidence="3">3.1.1.-</ecNumber>
    </recommendedName>
</protein>
<dbReference type="Gene3D" id="3.40.50.1820">
    <property type="entry name" value="alpha/beta hydrolase"/>
    <property type="match status" value="1"/>
</dbReference>
<dbReference type="InterPro" id="IPR050309">
    <property type="entry name" value="Type-B_Carboxylest/Lipase"/>
</dbReference>
<gene>
    <name evidence="5" type="ORF">GCM10008942_23190</name>
</gene>
<dbReference type="RefSeq" id="WP_166935950.1">
    <property type="nucleotide sequence ID" value="NZ_BAAADD010000006.1"/>
</dbReference>
<feature type="signal peptide" evidence="3">
    <location>
        <begin position="1"/>
        <end position="19"/>
    </location>
</feature>
<keyword evidence="6" id="KW-1185">Reference proteome</keyword>
<dbReference type="InterPro" id="IPR019819">
    <property type="entry name" value="Carboxylesterase_B_CS"/>
</dbReference>
<dbReference type="PROSITE" id="PS00122">
    <property type="entry name" value="CARBOXYLESTERASE_B_1"/>
    <property type="match status" value="1"/>
</dbReference>
<dbReference type="PANTHER" id="PTHR11559">
    <property type="entry name" value="CARBOXYLESTERASE"/>
    <property type="match status" value="1"/>
</dbReference>
<keyword evidence="2 3" id="KW-0378">Hydrolase</keyword>
<evidence type="ECO:0000313" key="5">
    <source>
        <dbReference type="EMBL" id="GAA0573877.1"/>
    </source>
</evidence>
<evidence type="ECO:0000256" key="2">
    <source>
        <dbReference type="ARBA" id="ARBA00022801"/>
    </source>
</evidence>
<reference evidence="5 6" key="1">
    <citation type="journal article" date="2019" name="Int. J. Syst. Evol. Microbiol.">
        <title>The Global Catalogue of Microorganisms (GCM) 10K type strain sequencing project: providing services to taxonomists for standard genome sequencing and annotation.</title>
        <authorList>
            <consortium name="The Broad Institute Genomics Platform"/>
            <consortium name="The Broad Institute Genome Sequencing Center for Infectious Disease"/>
            <person name="Wu L."/>
            <person name="Ma J."/>
        </authorList>
    </citation>
    <scope>NUCLEOTIDE SEQUENCE [LARGE SCALE GENOMIC DNA]</scope>
    <source>
        <strain evidence="5 6">JCM 15089</strain>
    </source>
</reference>
<sequence>MKIAWAACIAILATAPCQAAISSPVKTENGLVRGVPGRDAAITAFKAIPYAQPPIGKLRWTLPRPARNWSGVRKADKFSAGCAQLFPQAQFPRSEDCLYLNVWTPANAAAARLPVMVWIHGGGLRVGSAAEPLYDGEEIAKKGVVVVTFNYRLDVFGFLAHPELSKESGHNSSGNYGLYDQVAALRWVQKNIAAFGGDPAKVAIFGQSAGAYSVASHVASPLSKGLFRAAIIQSLRSNYAAVPMRSLQEGEAAGVELARSVGANRLADLRTMSADKLLAANKTGVPVSANVDGRFLPQSADEIYRAGRQNKVSVLIGSNSDEAQHSIRSALSAGDYMAKAQKDYGADAGAFLALYPGNSDLEAKEFQQRRLADLTAFGEQSLARQIAATGSQAYLYYFSYVDRGGYNSEEPVFGLKLGADHGAELPYTFGLLNHWNKPVPDDDRKLQTAMMAYWVNFATTLDPNGAGLPTWTPVTKTGDDVMVFDRSLGMQTHPRAAQLRFQTLHPGK</sequence>
<dbReference type="Pfam" id="PF00135">
    <property type="entry name" value="COesterase"/>
    <property type="match status" value="1"/>
</dbReference>
<dbReference type="EC" id="3.1.1.-" evidence="3"/>
<evidence type="ECO:0000259" key="4">
    <source>
        <dbReference type="Pfam" id="PF00135"/>
    </source>
</evidence>
<evidence type="ECO:0000256" key="3">
    <source>
        <dbReference type="RuleBase" id="RU361235"/>
    </source>
</evidence>
<proteinExistence type="inferred from homology"/>
<dbReference type="Proteomes" id="UP001499951">
    <property type="component" value="Unassembled WGS sequence"/>
</dbReference>
<comment type="caution">
    <text evidence="5">The sequence shown here is derived from an EMBL/GenBank/DDBJ whole genome shotgun (WGS) entry which is preliminary data.</text>
</comment>
<keyword evidence="3" id="KW-0732">Signal</keyword>
<feature type="domain" description="Carboxylesterase type B" evidence="4">
    <location>
        <begin position="25"/>
        <end position="501"/>
    </location>
</feature>
<feature type="chain" id="PRO_5044984718" description="Carboxylic ester hydrolase" evidence="3">
    <location>
        <begin position="20"/>
        <end position="508"/>
    </location>
</feature>